<dbReference type="PANTHER" id="PTHR33445:SF1">
    <property type="entry name" value="ATP SYNTHASE SUBUNIT B"/>
    <property type="match status" value="1"/>
</dbReference>
<dbReference type="InterPro" id="IPR005864">
    <property type="entry name" value="ATP_synth_F0_bsu_bac"/>
</dbReference>
<keyword evidence="9 16" id="KW-0406">Ion transport</keyword>
<comment type="function">
    <text evidence="13">Component of the F(0) channel, it forms part of the peripheral stalk, linking F(1) to F(0). The b'-subunit is a diverged and duplicated form of b found in plants and photosynthetic bacteria.</text>
</comment>
<evidence type="ECO:0000256" key="15">
    <source>
        <dbReference type="ARBA" id="ARBA00037847"/>
    </source>
</evidence>
<keyword evidence="11 16" id="KW-0066">ATP synthesis</keyword>
<dbReference type="Pfam" id="PF00430">
    <property type="entry name" value="ATP-synt_B"/>
    <property type="match status" value="1"/>
</dbReference>
<comment type="similarity">
    <text evidence="1 16 17">Belongs to the ATPase B chain family.</text>
</comment>
<keyword evidence="20" id="KW-1185">Reference proteome</keyword>
<comment type="subunit">
    <text evidence="14">F-type ATPases have 2 components, F(1) - the catalytic core - and F(0) - the membrane proton channel. F(1) has five subunits: alpha(3), beta(3), gamma(1), delta(1), epsilon(1). F(0) has four main subunits: a(1), b(2) and c(10-14). The alpha and beta chains form an alternating ring which encloses part of the gamma chain. F(1) is attached to F(0) by a central stalk formed by the gamma and epsilon chains, while a peripheral stalk is formed by the delta and b chains.</text>
</comment>
<dbReference type="InterPro" id="IPR028987">
    <property type="entry name" value="ATP_synth_B-like_membr_sf"/>
</dbReference>
<dbReference type="RefSeq" id="WP_106647906.1">
    <property type="nucleotide sequence ID" value="NZ_BMGO01000001.1"/>
</dbReference>
<dbReference type="KEGG" id="kpd:CW740_12340"/>
<evidence type="ECO:0000313" key="20">
    <source>
        <dbReference type="Proteomes" id="UP000232693"/>
    </source>
</evidence>
<sequence length="156" mass="17636">MNINATLLINMIFFVGFVWFCMKFVWPFIMKAIEERQNKIAEGLAASERSQKDLELAQEKAAELLREAKQQSAEIVDSAKKRHAEIVDSAKDDARSEAEKIKNGAMAEIEQEVNRAREQLRSKVATLAVAGAEKVIERNIDEAANNDLFEKLVKEL</sequence>
<keyword evidence="2 16" id="KW-0813">Transport</keyword>
<evidence type="ECO:0000256" key="10">
    <source>
        <dbReference type="ARBA" id="ARBA00023136"/>
    </source>
</evidence>
<evidence type="ECO:0000256" key="9">
    <source>
        <dbReference type="ARBA" id="ARBA00023065"/>
    </source>
</evidence>
<keyword evidence="7 16" id="KW-0375">Hydrogen ion transport</keyword>
<keyword evidence="6 16" id="KW-0812">Transmembrane</keyword>
<dbReference type="NCBIfam" id="NF004411">
    <property type="entry name" value="PRK05759.1-2"/>
    <property type="match status" value="1"/>
</dbReference>
<evidence type="ECO:0000256" key="12">
    <source>
        <dbReference type="ARBA" id="ARBA00025198"/>
    </source>
</evidence>
<name>A0A2K9B1K9_9GAMM</name>
<keyword evidence="3 16" id="KW-1003">Cell membrane</keyword>
<evidence type="ECO:0000256" key="7">
    <source>
        <dbReference type="ARBA" id="ARBA00022781"/>
    </source>
</evidence>
<dbReference type="Gene3D" id="1.20.5.620">
    <property type="entry name" value="F1F0 ATP synthase subunit B, membrane domain"/>
    <property type="match status" value="1"/>
</dbReference>
<evidence type="ECO:0000256" key="8">
    <source>
        <dbReference type="ARBA" id="ARBA00022989"/>
    </source>
</evidence>
<dbReference type="GO" id="GO:0046961">
    <property type="term" value="F:proton-transporting ATPase activity, rotational mechanism"/>
    <property type="evidence" value="ECO:0007669"/>
    <property type="project" value="TreeGrafter"/>
</dbReference>
<dbReference type="GO" id="GO:0046933">
    <property type="term" value="F:proton-transporting ATP synthase activity, rotational mechanism"/>
    <property type="evidence" value="ECO:0007669"/>
    <property type="project" value="UniProtKB-UniRule"/>
</dbReference>
<accession>A0A2K9B1K9</accession>
<keyword evidence="8 16" id="KW-1133">Transmembrane helix</keyword>
<dbReference type="InterPro" id="IPR002146">
    <property type="entry name" value="ATP_synth_b/b'su_bac/chlpt"/>
</dbReference>
<evidence type="ECO:0000256" key="18">
    <source>
        <dbReference type="SAM" id="Coils"/>
    </source>
</evidence>
<dbReference type="SUPFAM" id="SSF81573">
    <property type="entry name" value="F1F0 ATP synthase subunit B, membrane domain"/>
    <property type="match status" value="1"/>
</dbReference>
<gene>
    <name evidence="16" type="primary">atpF</name>
    <name evidence="19" type="ORF">CW740_12340</name>
</gene>
<evidence type="ECO:0000256" key="6">
    <source>
        <dbReference type="ARBA" id="ARBA00022692"/>
    </source>
</evidence>
<evidence type="ECO:0000256" key="13">
    <source>
        <dbReference type="ARBA" id="ARBA00025614"/>
    </source>
</evidence>
<keyword evidence="5 16" id="KW-0138">CF(0)</keyword>
<feature type="coiled-coil region" evidence="18">
    <location>
        <begin position="99"/>
        <end position="126"/>
    </location>
</feature>
<proteinExistence type="inferred from homology"/>
<organism evidence="19 20">
    <name type="scientific">Kangiella profundi</name>
    <dbReference type="NCBI Taxonomy" id="1561924"/>
    <lineage>
        <taxon>Bacteria</taxon>
        <taxon>Pseudomonadati</taxon>
        <taxon>Pseudomonadota</taxon>
        <taxon>Gammaproteobacteria</taxon>
        <taxon>Kangiellales</taxon>
        <taxon>Kangiellaceae</taxon>
        <taxon>Kangiella</taxon>
    </lineage>
</organism>
<dbReference type="GO" id="GO:0005886">
    <property type="term" value="C:plasma membrane"/>
    <property type="evidence" value="ECO:0007669"/>
    <property type="project" value="UniProtKB-SubCell"/>
</dbReference>
<dbReference type="EMBL" id="CP025120">
    <property type="protein sequence ID" value="AUD79999.1"/>
    <property type="molecule type" value="Genomic_DNA"/>
</dbReference>
<evidence type="ECO:0000256" key="16">
    <source>
        <dbReference type="HAMAP-Rule" id="MF_01398"/>
    </source>
</evidence>
<evidence type="ECO:0000256" key="4">
    <source>
        <dbReference type="ARBA" id="ARBA00022519"/>
    </source>
</evidence>
<evidence type="ECO:0000256" key="3">
    <source>
        <dbReference type="ARBA" id="ARBA00022475"/>
    </source>
</evidence>
<dbReference type="NCBIfam" id="TIGR01144">
    <property type="entry name" value="ATP_synt_b"/>
    <property type="match status" value="1"/>
</dbReference>
<feature type="coiled-coil region" evidence="18">
    <location>
        <begin position="47"/>
        <end position="74"/>
    </location>
</feature>
<evidence type="ECO:0000256" key="2">
    <source>
        <dbReference type="ARBA" id="ARBA00022448"/>
    </source>
</evidence>
<feature type="transmembrane region" description="Helical" evidence="16">
    <location>
        <begin position="6"/>
        <end position="29"/>
    </location>
</feature>
<dbReference type="GO" id="GO:0012505">
    <property type="term" value="C:endomembrane system"/>
    <property type="evidence" value="ECO:0007669"/>
    <property type="project" value="UniProtKB-SubCell"/>
</dbReference>
<evidence type="ECO:0000256" key="17">
    <source>
        <dbReference type="RuleBase" id="RU003848"/>
    </source>
</evidence>
<evidence type="ECO:0000256" key="5">
    <source>
        <dbReference type="ARBA" id="ARBA00022547"/>
    </source>
</evidence>
<keyword evidence="10 16" id="KW-0472">Membrane</keyword>
<comment type="subunit">
    <text evidence="16">F-type ATPases have 2 components, F(1) - the catalytic core - and F(0) - the membrane proton channel. F(1) has five subunits: alpha(3), beta(3), gamma(1), delta(1), epsilon(1). F(0) has three main subunits: a(1), b(2) and c(10-14). The alpha and beta chains form an alternating ring which encloses part of the gamma chain. F(1) is attached to F(0) by a central stalk formed by the gamma and epsilon chains, while a peripheral stalk is formed by the delta and b chains.</text>
</comment>
<dbReference type="Proteomes" id="UP000232693">
    <property type="component" value="Chromosome"/>
</dbReference>
<dbReference type="AlphaFoldDB" id="A0A2K9B1K9"/>
<dbReference type="CDD" id="cd06503">
    <property type="entry name" value="ATP-synt_Fo_b"/>
    <property type="match status" value="1"/>
</dbReference>
<reference evidence="19 20" key="1">
    <citation type="submission" date="2017-12" db="EMBL/GenBank/DDBJ databases">
        <title>Kangiella profundi FT102 completed genome.</title>
        <authorList>
            <person name="Xu J."/>
            <person name="Wang J."/>
            <person name="Lu Y."/>
        </authorList>
    </citation>
    <scope>NUCLEOTIDE SEQUENCE [LARGE SCALE GENOMIC DNA]</scope>
    <source>
        <strain evidence="19 20">FT102</strain>
    </source>
</reference>
<keyword evidence="4" id="KW-0997">Cell inner membrane</keyword>
<evidence type="ECO:0000313" key="19">
    <source>
        <dbReference type="EMBL" id="AUD79999.1"/>
    </source>
</evidence>
<dbReference type="NCBIfam" id="NF004413">
    <property type="entry name" value="PRK05759.1-4"/>
    <property type="match status" value="1"/>
</dbReference>
<dbReference type="HAMAP" id="MF_01398">
    <property type="entry name" value="ATP_synth_b_bprime"/>
    <property type="match status" value="1"/>
</dbReference>
<dbReference type="InterPro" id="IPR050059">
    <property type="entry name" value="ATP_synthase_B_chain"/>
</dbReference>
<evidence type="ECO:0000256" key="14">
    <source>
        <dbReference type="ARBA" id="ARBA00026054"/>
    </source>
</evidence>
<dbReference type="OrthoDB" id="9788020at2"/>
<dbReference type="PANTHER" id="PTHR33445">
    <property type="entry name" value="ATP SYNTHASE SUBUNIT B', CHLOROPLASTIC"/>
    <property type="match status" value="1"/>
</dbReference>
<comment type="function">
    <text evidence="12 16">F(1)F(0) ATP synthase produces ATP from ADP in the presence of a proton or sodium gradient. F-type ATPases consist of two structural domains, F(1) containing the extramembraneous catalytic core and F(0) containing the membrane proton channel, linked together by a central stalk and a peripheral stalk. During catalysis, ATP synthesis in the catalytic domain of F(1) is coupled via a rotary mechanism of the central stalk subunits to proton translocation.</text>
</comment>
<comment type="subcellular location">
    <subcellularLocation>
        <location evidence="16">Cell membrane</location>
        <topology evidence="16">Single-pass membrane protein</topology>
    </subcellularLocation>
    <subcellularLocation>
        <location evidence="15">Endomembrane system</location>
        <topology evidence="15">Single-pass membrane protein</topology>
    </subcellularLocation>
</comment>
<dbReference type="FunFam" id="1.20.5.620:FF:000001">
    <property type="entry name" value="ATP synthase subunit b"/>
    <property type="match status" value="1"/>
</dbReference>
<evidence type="ECO:0000256" key="11">
    <source>
        <dbReference type="ARBA" id="ARBA00023310"/>
    </source>
</evidence>
<dbReference type="GO" id="GO:0045259">
    <property type="term" value="C:proton-transporting ATP synthase complex"/>
    <property type="evidence" value="ECO:0007669"/>
    <property type="project" value="UniProtKB-KW"/>
</dbReference>
<keyword evidence="18" id="KW-0175">Coiled coil</keyword>
<protein>
    <recommendedName>
        <fullName evidence="16">ATP synthase subunit b</fullName>
    </recommendedName>
    <alternativeName>
        <fullName evidence="16">ATP synthase F(0) sector subunit b</fullName>
    </alternativeName>
    <alternativeName>
        <fullName evidence="16">ATPase subunit I</fullName>
    </alternativeName>
    <alternativeName>
        <fullName evidence="16">F-type ATPase subunit b</fullName>
        <shortName evidence="16">F-ATPase subunit b</shortName>
    </alternativeName>
</protein>
<evidence type="ECO:0000256" key="1">
    <source>
        <dbReference type="ARBA" id="ARBA00005513"/>
    </source>
</evidence>